<dbReference type="GO" id="GO:0006417">
    <property type="term" value="P:regulation of translation"/>
    <property type="evidence" value="ECO:0007669"/>
    <property type="project" value="UniProtKB-KW"/>
</dbReference>
<sequence>MLSMLSRSPVWLKIPTVTCNRVGYSTLRETLQTKNRLINDTVNPQENSQGPNIHKCVTNKYPASNNLSELLDLLAGHNVFNILSPTAMQFSVLLNRVLASQNYRHLDSKENVEKFFAIFMRYKGAIALQSNKLTQIQLHDFNLMCDYFIACNQLKKAQLIMDFLLQQDVKFDVFMIKNYTKLRCGSSFGKQTLNNKAYKVFDQNTVFQLIGKVEADRKFAFWNNEIVSSLGYTNNITLMEIYIWDLWRISIHDHSTENIKIDHLQQGDAMYPSSKVLATIVSSYARHDQTMKRAVDIVERFAKSYPKLLLNVHFWSTLLNCAIKCGGSKDPSQFLACWNLMKKWHTQRSKLMPFQSALLVTILRYMRQTSNLHGTVDILQYWLGPLYLKRGNIPEFERDVLIKYQKQILRKLVDKRKYNWCTAFIDQWSIDASNKEDLEAFYESRVDVRESKTRREKAYDDMDDDEDMIIGRLW</sequence>
<accession>J7SAF0</accession>
<evidence type="ECO:0000256" key="5">
    <source>
        <dbReference type="ARBA" id="ARBA00019258"/>
    </source>
</evidence>
<dbReference type="Proteomes" id="UP000006310">
    <property type="component" value="Chromosome 10"/>
</dbReference>
<dbReference type="Pfam" id="PF12921">
    <property type="entry name" value="ATP13"/>
    <property type="match status" value="1"/>
</dbReference>
<dbReference type="GeneID" id="34527861"/>
<keyword evidence="8" id="KW-0496">Mitochondrion</keyword>
<dbReference type="EMBL" id="HE978323">
    <property type="protein sequence ID" value="CCK72106.1"/>
    <property type="molecule type" value="Genomic_DNA"/>
</dbReference>
<reference evidence="9 10" key="1">
    <citation type="journal article" date="2011" name="Proc. Natl. Acad. Sci. U.S.A.">
        <title>Evolutionary erosion of yeast sex chromosomes by mating-type switching accidents.</title>
        <authorList>
            <person name="Gordon J.L."/>
            <person name="Armisen D."/>
            <person name="Proux-Wera E."/>
            <person name="Oheigeartaigh S.S."/>
            <person name="Byrne K.P."/>
            <person name="Wolfe K.H."/>
        </authorList>
    </citation>
    <scope>NUCLEOTIDE SEQUENCE [LARGE SCALE GENOMIC DNA]</scope>
    <source>
        <strain evidence="10">ATCC MYA-139 / BCRC 22969 / CBS 8797 / CCRC 22969 / KCTC 17520 / NBRC 10181 / NCYC 3082</strain>
    </source>
</reference>
<dbReference type="AlphaFoldDB" id="J7SAF0"/>
<evidence type="ECO:0000256" key="7">
    <source>
        <dbReference type="ARBA" id="ARBA00022946"/>
    </source>
</evidence>
<evidence type="ECO:0000256" key="4">
    <source>
        <dbReference type="ARBA" id="ARBA00011657"/>
    </source>
</evidence>
<comment type="subunit">
    <text evidence="4">Binds to the 5'UTR of the OLI1 mRNA.</text>
</comment>
<proteinExistence type="inferred from homology"/>
<reference evidence="10" key="2">
    <citation type="submission" date="2012-08" db="EMBL/GenBank/DDBJ databases">
        <title>Genome sequence of Kazachstania naganishii.</title>
        <authorList>
            <person name="Gordon J.L."/>
            <person name="Armisen D."/>
            <person name="Proux-Wera E."/>
            <person name="OhEigeartaigh S.S."/>
            <person name="Byrne K.P."/>
            <person name="Wolfe K.H."/>
        </authorList>
    </citation>
    <scope>NUCLEOTIDE SEQUENCE [LARGE SCALE GENOMIC DNA]</scope>
    <source>
        <strain evidence="10">ATCC MYA-139 / BCRC 22969 / CBS 8797 / CCRC 22969 / KCTC 17520 / NBRC 10181 / NCYC 3082</strain>
    </source>
</reference>
<evidence type="ECO:0000313" key="9">
    <source>
        <dbReference type="EMBL" id="CCK72106.1"/>
    </source>
</evidence>
<dbReference type="HOGENOM" id="CLU_035070_0_0_1"/>
<comment type="similarity">
    <text evidence="3">Belongs to the AEP2 family.</text>
</comment>
<dbReference type="eggNOG" id="ENOG502RX9I">
    <property type="taxonomic scope" value="Eukaryota"/>
</dbReference>
<dbReference type="OMA" id="LQLRCGA"/>
<dbReference type="OrthoDB" id="4062665at2759"/>
<keyword evidence="10" id="KW-1185">Reference proteome</keyword>
<dbReference type="KEGG" id="kng:KNAG_0J00230"/>
<evidence type="ECO:0000256" key="1">
    <source>
        <dbReference type="ARBA" id="ARBA00002412"/>
    </source>
</evidence>
<keyword evidence="6" id="KW-0810">Translation regulation</keyword>
<evidence type="ECO:0000256" key="3">
    <source>
        <dbReference type="ARBA" id="ARBA00009790"/>
    </source>
</evidence>
<comment type="function">
    <text evidence="1">Required for translation of the mitochondrial OLI1 transcript coding for the mitochondrial ATP synthase subunit 9.</text>
</comment>
<comment type="subcellular location">
    <subcellularLocation>
        <location evidence="2">Mitochondrion</location>
    </subcellularLocation>
</comment>
<dbReference type="InterPro" id="IPR024319">
    <property type="entry name" value="ATPase_expression_mit"/>
</dbReference>
<evidence type="ECO:0000313" key="10">
    <source>
        <dbReference type="Proteomes" id="UP000006310"/>
    </source>
</evidence>
<evidence type="ECO:0000256" key="8">
    <source>
        <dbReference type="ARBA" id="ARBA00023128"/>
    </source>
</evidence>
<gene>
    <name evidence="9" type="primary">KNAG0J00230</name>
    <name evidence="9" type="ordered locus">KNAG_0J00230</name>
</gene>
<evidence type="ECO:0000256" key="2">
    <source>
        <dbReference type="ARBA" id="ARBA00004173"/>
    </source>
</evidence>
<protein>
    <recommendedName>
        <fullName evidence="5">ATPase expression protein 2, mitochondrial</fullName>
    </recommendedName>
</protein>
<evidence type="ECO:0000256" key="6">
    <source>
        <dbReference type="ARBA" id="ARBA00022845"/>
    </source>
</evidence>
<dbReference type="RefSeq" id="XP_022466351.1">
    <property type="nucleotide sequence ID" value="XM_022610013.1"/>
</dbReference>
<dbReference type="GO" id="GO:0005739">
    <property type="term" value="C:mitochondrion"/>
    <property type="evidence" value="ECO:0007669"/>
    <property type="project" value="UniProtKB-SubCell"/>
</dbReference>
<organism evidence="9 10">
    <name type="scientific">Huiozyma naganishii (strain ATCC MYA-139 / BCRC 22969 / CBS 8797 / KCTC 17520 / NBRC 10181 / NCYC 3082 / Yp74L-3)</name>
    <name type="common">Yeast</name>
    <name type="synonym">Kazachstania naganishii</name>
    <dbReference type="NCBI Taxonomy" id="1071383"/>
    <lineage>
        <taxon>Eukaryota</taxon>
        <taxon>Fungi</taxon>
        <taxon>Dikarya</taxon>
        <taxon>Ascomycota</taxon>
        <taxon>Saccharomycotina</taxon>
        <taxon>Saccharomycetes</taxon>
        <taxon>Saccharomycetales</taxon>
        <taxon>Saccharomycetaceae</taxon>
        <taxon>Huiozyma</taxon>
    </lineage>
</organism>
<keyword evidence="7" id="KW-0809">Transit peptide</keyword>
<name>J7SAF0_HUIN7</name>